<dbReference type="GO" id="GO:0016491">
    <property type="term" value="F:oxidoreductase activity"/>
    <property type="evidence" value="ECO:0007669"/>
    <property type="project" value="InterPro"/>
</dbReference>
<gene>
    <name evidence="8" type="ORF">BLM47_08495</name>
</gene>
<keyword evidence="5" id="KW-0676">Redox-active center</keyword>
<proteinExistence type="predicted"/>
<organism evidence="8 9">
    <name type="scientific">Candidatus Reconcilbacillus cellulovorans</name>
    <dbReference type="NCBI Taxonomy" id="1906605"/>
    <lineage>
        <taxon>Bacteria</taxon>
        <taxon>Bacillati</taxon>
        <taxon>Bacillota</taxon>
        <taxon>Bacilli</taxon>
        <taxon>Bacillales</taxon>
        <taxon>Paenibacillaceae</taxon>
        <taxon>Candidatus Reconcilbacillus</taxon>
    </lineage>
</organism>
<evidence type="ECO:0000313" key="9">
    <source>
        <dbReference type="Proteomes" id="UP000243688"/>
    </source>
</evidence>
<dbReference type="Pfam" id="PF00578">
    <property type="entry name" value="AhpC-TSA"/>
    <property type="match status" value="1"/>
</dbReference>
<dbReference type="SUPFAM" id="SSF52833">
    <property type="entry name" value="Thioredoxin-like"/>
    <property type="match status" value="1"/>
</dbReference>
<comment type="subcellular location">
    <subcellularLocation>
        <location evidence="1">Cell envelope</location>
    </subcellularLocation>
</comment>
<protein>
    <recommendedName>
        <fullName evidence="7">Thioredoxin domain-containing protein</fullName>
    </recommendedName>
</protein>
<keyword evidence="6" id="KW-0812">Transmembrane</keyword>
<dbReference type="PROSITE" id="PS00194">
    <property type="entry name" value="THIOREDOXIN_1"/>
    <property type="match status" value="1"/>
</dbReference>
<evidence type="ECO:0000259" key="7">
    <source>
        <dbReference type="PROSITE" id="PS51352"/>
    </source>
</evidence>
<reference evidence="8 9" key="1">
    <citation type="submission" date="2016-12" db="EMBL/GenBank/DDBJ databases">
        <title>Candidatus Reconcilibacillus cellulovorans genome.</title>
        <authorList>
            <person name="Kolinko S."/>
            <person name="Wu Y.-W."/>
            <person name="Tachea F."/>
            <person name="Denzel E."/>
            <person name="Hiras J."/>
            <person name="Baecker N."/>
            <person name="Chan L.J."/>
            <person name="Eichorst S.A."/>
            <person name="Frey D."/>
            <person name="Adams P.D."/>
            <person name="Pray T."/>
            <person name="Tanjore D."/>
            <person name="Petzold C.J."/>
            <person name="Gladden J.M."/>
            <person name="Simmons B.A."/>
            <person name="Singer S.W."/>
        </authorList>
    </citation>
    <scope>NUCLEOTIDE SEQUENCE [LARGE SCALE GENOMIC DNA]</scope>
    <source>
        <strain evidence="8">JTherm</strain>
    </source>
</reference>
<evidence type="ECO:0000256" key="1">
    <source>
        <dbReference type="ARBA" id="ARBA00004196"/>
    </source>
</evidence>
<feature type="transmembrane region" description="Helical" evidence="6">
    <location>
        <begin position="7"/>
        <end position="25"/>
    </location>
</feature>
<dbReference type="PANTHER" id="PTHR42852:SF6">
    <property type="entry name" value="THIOL:DISULFIDE INTERCHANGE PROTEIN DSBE"/>
    <property type="match status" value="1"/>
</dbReference>
<dbReference type="GO" id="GO:0030313">
    <property type="term" value="C:cell envelope"/>
    <property type="evidence" value="ECO:0007669"/>
    <property type="project" value="UniProtKB-SubCell"/>
</dbReference>
<evidence type="ECO:0000256" key="2">
    <source>
        <dbReference type="ARBA" id="ARBA00022748"/>
    </source>
</evidence>
<keyword evidence="2" id="KW-0201">Cytochrome c-type biogenesis</keyword>
<feature type="domain" description="Thioredoxin" evidence="7">
    <location>
        <begin position="35"/>
        <end position="173"/>
    </location>
</feature>
<keyword evidence="4" id="KW-1015">Disulfide bond</keyword>
<dbReference type="InterPro" id="IPR000866">
    <property type="entry name" value="AhpC/TSA"/>
</dbReference>
<dbReference type="GO" id="GO:0017004">
    <property type="term" value="P:cytochrome complex assembly"/>
    <property type="evidence" value="ECO:0007669"/>
    <property type="project" value="UniProtKB-KW"/>
</dbReference>
<accession>A0A2A6E0C8</accession>
<dbReference type="InterPro" id="IPR013766">
    <property type="entry name" value="Thioredoxin_domain"/>
</dbReference>
<sequence length="173" mass="19466">MKKQKRWLQAVIFAAVVVLGGYTIVEGFRSPTKTPEVGDQAPDFALSAVDGRIYELSGLRGKVVLVNFWGSWCEPCKREMPAIESQYRKWKPSGFEVLAVNIGESAVTVKGFMEQYGLTFPALYDPNESVRKKYGVVVYPTSFFIDARGVIRFKQEGEMNEPMIERIVVSLLS</sequence>
<dbReference type="Gene3D" id="3.40.30.10">
    <property type="entry name" value="Glutaredoxin"/>
    <property type="match status" value="1"/>
</dbReference>
<dbReference type="CDD" id="cd02966">
    <property type="entry name" value="TlpA_like_family"/>
    <property type="match status" value="1"/>
</dbReference>
<dbReference type="AlphaFoldDB" id="A0A2A6E0C8"/>
<evidence type="ECO:0000313" key="8">
    <source>
        <dbReference type="EMBL" id="PDO10207.1"/>
    </source>
</evidence>
<dbReference type="PROSITE" id="PS51352">
    <property type="entry name" value="THIOREDOXIN_2"/>
    <property type="match status" value="1"/>
</dbReference>
<dbReference type="GO" id="GO:0016209">
    <property type="term" value="F:antioxidant activity"/>
    <property type="evidence" value="ECO:0007669"/>
    <property type="project" value="InterPro"/>
</dbReference>
<comment type="caution">
    <text evidence="8">The sequence shown here is derived from an EMBL/GenBank/DDBJ whole genome shotgun (WGS) entry which is preliminary data.</text>
</comment>
<evidence type="ECO:0000256" key="4">
    <source>
        <dbReference type="ARBA" id="ARBA00023157"/>
    </source>
</evidence>
<keyword evidence="6" id="KW-0472">Membrane</keyword>
<name>A0A2A6E0C8_9BACL</name>
<evidence type="ECO:0000256" key="6">
    <source>
        <dbReference type="SAM" id="Phobius"/>
    </source>
</evidence>
<dbReference type="InterPro" id="IPR050553">
    <property type="entry name" value="Thioredoxin_ResA/DsbE_sf"/>
</dbReference>
<evidence type="ECO:0000256" key="5">
    <source>
        <dbReference type="ARBA" id="ARBA00023284"/>
    </source>
</evidence>
<dbReference type="PANTHER" id="PTHR42852">
    <property type="entry name" value="THIOL:DISULFIDE INTERCHANGE PROTEIN DSBE"/>
    <property type="match status" value="1"/>
</dbReference>
<dbReference type="EMBL" id="MOXJ01000018">
    <property type="protein sequence ID" value="PDO10207.1"/>
    <property type="molecule type" value="Genomic_DNA"/>
</dbReference>
<dbReference type="NCBIfam" id="NF002854">
    <property type="entry name" value="PRK03147.1"/>
    <property type="match status" value="1"/>
</dbReference>
<keyword evidence="6" id="KW-1133">Transmembrane helix</keyword>
<dbReference type="Proteomes" id="UP000243688">
    <property type="component" value="Unassembled WGS sequence"/>
</dbReference>
<dbReference type="InterPro" id="IPR017937">
    <property type="entry name" value="Thioredoxin_CS"/>
</dbReference>
<keyword evidence="3" id="KW-0735">Signal-anchor</keyword>
<dbReference type="InterPro" id="IPR036249">
    <property type="entry name" value="Thioredoxin-like_sf"/>
</dbReference>
<evidence type="ECO:0000256" key="3">
    <source>
        <dbReference type="ARBA" id="ARBA00022968"/>
    </source>
</evidence>